<comment type="caution">
    <text evidence="1">The sequence shown here is derived from an EMBL/GenBank/DDBJ whole genome shotgun (WGS) entry which is preliminary data.</text>
</comment>
<dbReference type="EMBL" id="DWWT01000003">
    <property type="protein sequence ID" value="HJC04770.1"/>
    <property type="molecule type" value="Genomic_DNA"/>
</dbReference>
<dbReference type="SUPFAM" id="SSF56784">
    <property type="entry name" value="HAD-like"/>
    <property type="match status" value="1"/>
</dbReference>
<dbReference type="GO" id="GO:0016791">
    <property type="term" value="F:phosphatase activity"/>
    <property type="evidence" value="ECO:0007669"/>
    <property type="project" value="UniProtKB-ARBA"/>
</dbReference>
<dbReference type="Proteomes" id="UP000823910">
    <property type="component" value="Unassembled WGS sequence"/>
</dbReference>
<dbReference type="PRINTS" id="PR00119">
    <property type="entry name" value="CATATPASE"/>
</dbReference>
<dbReference type="Pfam" id="PF08282">
    <property type="entry name" value="Hydrolase_3"/>
    <property type="match status" value="1"/>
</dbReference>
<reference evidence="1" key="1">
    <citation type="journal article" date="2021" name="PeerJ">
        <title>Extensive microbial diversity within the chicken gut microbiome revealed by metagenomics and culture.</title>
        <authorList>
            <person name="Gilroy R."/>
            <person name="Ravi A."/>
            <person name="Getino M."/>
            <person name="Pursley I."/>
            <person name="Horton D.L."/>
            <person name="Alikhan N.F."/>
            <person name="Baker D."/>
            <person name="Gharbi K."/>
            <person name="Hall N."/>
            <person name="Watson M."/>
            <person name="Adriaenssens E.M."/>
            <person name="Foster-Nyarko E."/>
            <person name="Jarju S."/>
            <person name="Secka A."/>
            <person name="Antonio M."/>
            <person name="Oren A."/>
            <person name="Chaudhuri R.R."/>
            <person name="La Ragione R."/>
            <person name="Hildebrand F."/>
            <person name="Pallen M.J."/>
        </authorList>
    </citation>
    <scope>NUCLEOTIDE SEQUENCE</scope>
    <source>
        <strain evidence="1">CHK180-15479</strain>
    </source>
</reference>
<dbReference type="PANTHER" id="PTHR10000">
    <property type="entry name" value="PHOSPHOSERINE PHOSPHATASE"/>
    <property type="match status" value="1"/>
</dbReference>
<dbReference type="SFLD" id="SFLDG01140">
    <property type="entry name" value="C2.B:_Phosphomannomutase_and_P"/>
    <property type="match status" value="1"/>
</dbReference>
<dbReference type="CDD" id="cd07516">
    <property type="entry name" value="HAD_Pase"/>
    <property type="match status" value="1"/>
</dbReference>
<name>A0A9D2MXJ2_9FIRM</name>
<dbReference type="AlphaFoldDB" id="A0A9D2MXJ2"/>
<evidence type="ECO:0000313" key="2">
    <source>
        <dbReference type="Proteomes" id="UP000823910"/>
    </source>
</evidence>
<dbReference type="SFLD" id="SFLDS00003">
    <property type="entry name" value="Haloacid_Dehalogenase"/>
    <property type="match status" value="1"/>
</dbReference>
<reference evidence="1" key="2">
    <citation type="submission" date="2021-04" db="EMBL/GenBank/DDBJ databases">
        <authorList>
            <person name="Gilroy R."/>
        </authorList>
    </citation>
    <scope>NUCLEOTIDE SEQUENCE</scope>
    <source>
        <strain evidence="1">CHK180-15479</strain>
    </source>
</reference>
<accession>A0A9D2MXJ2</accession>
<dbReference type="InterPro" id="IPR006379">
    <property type="entry name" value="HAD-SF_hydro_IIB"/>
</dbReference>
<organism evidence="1 2">
    <name type="scientific">Candidatus Enterocloster excrementipullorum</name>
    <dbReference type="NCBI Taxonomy" id="2838559"/>
    <lineage>
        <taxon>Bacteria</taxon>
        <taxon>Bacillati</taxon>
        <taxon>Bacillota</taxon>
        <taxon>Clostridia</taxon>
        <taxon>Lachnospirales</taxon>
        <taxon>Lachnospiraceae</taxon>
        <taxon>Enterocloster</taxon>
    </lineage>
</organism>
<dbReference type="NCBIfam" id="TIGR00099">
    <property type="entry name" value="Cof-subfamily"/>
    <property type="match status" value="1"/>
</dbReference>
<dbReference type="NCBIfam" id="TIGR01484">
    <property type="entry name" value="HAD-SF-IIB"/>
    <property type="match status" value="1"/>
</dbReference>
<dbReference type="Gene3D" id="3.30.1240.10">
    <property type="match status" value="1"/>
</dbReference>
<dbReference type="PANTHER" id="PTHR10000:SF8">
    <property type="entry name" value="HAD SUPERFAMILY HYDROLASE-LIKE, TYPE 3"/>
    <property type="match status" value="1"/>
</dbReference>
<dbReference type="GO" id="GO:0000287">
    <property type="term" value="F:magnesium ion binding"/>
    <property type="evidence" value="ECO:0007669"/>
    <property type="project" value="TreeGrafter"/>
</dbReference>
<protein>
    <submittedName>
        <fullName evidence="1">Cof-type HAD-IIB family hydrolase</fullName>
    </submittedName>
</protein>
<dbReference type="Gene3D" id="3.40.50.1000">
    <property type="entry name" value="HAD superfamily/HAD-like"/>
    <property type="match status" value="1"/>
</dbReference>
<sequence length="283" mass="31338">MTEIKMIALDMDGTLLDSQKKLSERNRRALAACAARGIQIVPATGRAVHGIYPEIKAMPGVRYAIATNGGVVADLSEEKNLQTCAISNEQTLRILRMIEKYPAMYDPYIEGWAITQPEFIEHLDRYGISPVMQKMVHATRKVVPNIIRFVEESKKEAEKINVFFGDMEEREKLRRELEQIDGLFISSSLYNNLEINRKEATKGNAILWLAEYLGIPRESVMAFGDGGNDVSMLKEAGIGVAMENGVDEAKAAADYITVSNDADGVAAALECFVLGQDGSRSWT</sequence>
<dbReference type="InterPro" id="IPR036412">
    <property type="entry name" value="HAD-like_sf"/>
</dbReference>
<evidence type="ECO:0000313" key="1">
    <source>
        <dbReference type="EMBL" id="HJC04770.1"/>
    </source>
</evidence>
<keyword evidence="1" id="KW-0378">Hydrolase</keyword>
<dbReference type="InterPro" id="IPR023214">
    <property type="entry name" value="HAD_sf"/>
</dbReference>
<dbReference type="GO" id="GO:0005829">
    <property type="term" value="C:cytosol"/>
    <property type="evidence" value="ECO:0007669"/>
    <property type="project" value="TreeGrafter"/>
</dbReference>
<dbReference type="InterPro" id="IPR000150">
    <property type="entry name" value="Cof"/>
</dbReference>
<proteinExistence type="predicted"/>
<gene>
    <name evidence="1" type="ORF">H9704_01195</name>
</gene>
<dbReference type="PROSITE" id="PS01229">
    <property type="entry name" value="COF_2"/>
    <property type="match status" value="1"/>
</dbReference>